<organism evidence="5 6">
    <name type="scientific">Apiospora hydei</name>
    <dbReference type="NCBI Taxonomy" id="1337664"/>
    <lineage>
        <taxon>Eukaryota</taxon>
        <taxon>Fungi</taxon>
        <taxon>Dikarya</taxon>
        <taxon>Ascomycota</taxon>
        <taxon>Pezizomycotina</taxon>
        <taxon>Sordariomycetes</taxon>
        <taxon>Xylariomycetidae</taxon>
        <taxon>Amphisphaeriales</taxon>
        <taxon>Apiosporaceae</taxon>
        <taxon>Apiospora</taxon>
    </lineage>
</organism>
<evidence type="ECO:0000313" key="5">
    <source>
        <dbReference type="EMBL" id="KAK8094794.1"/>
    </source>
</evidence>
<dbReference type="CDD" id="cd05471">
    <property type="entry name" value="pepsin_like"/>
    <property type="match status" value="1"/>
</dbReference>
<evidence type="ECO:0000256" key="1">
    <source>
        <dbReference type="ARBA" id="ARBA00007447"/>
    </source>
</evidence>
<dbReference type="InterPro" id="IPR001461">
    <property type="entry name" value="Aspartic_peptidase_A1"/>
</dbReference>
<feature type="region of interest" description="Disordered" evidence="2">
    <location>
        <begin position="235"/>
        <end position="257"/>
    </location>
</feature>
<evidence type="ECO:0000256" key="3">
    <source>
        <dbReference type="SAM" id="SignalP"/>
    </source>
</evidence>
<dbReference type="RefSeq" id="XP_066675567.1">
    <property type="nucleotide sequence ID" value="XM_066805794.1"/>
</dbReference>
<feature type="chain" id="PRO_5047403733" description="Peptidase A1 domain-containing protein" evidence="3">
    <location>
        <begin position="21"/>
        <end position="402"/>
    </location>
</feature>
<evidence type="ECO:0000259" key="4">
    <source>
        <dbReference type="PROSITE" id="PS51767"/>
    </source>
</evidence>
<dbReference type="Proteomes" id="UP001433268">
    <property type="component" value="Unassembled WGS sequence"/>
</dbReference>
<dbReference type="EMBL" id="JAQQWN010000002">
    <property type="protein sequence ID" value="KAK8094794.1"/>
    <property type="molecule type" value="Genomic_DNA"/>
</dbReference>
<dbReference type="PANTHER" id="PTHR47966">
    <property type="entry name" value="BETA-SITE APP-CLEAVING ENZYME, ISOFORM A-RELATED"/>
    <property type="match status" value="1"/>
</dbReference>
<dbReference type="GeneID" id="92038854"/>
<dbReference type="PRINTS" id="PR00792">
    <property type="entry name" value="PEPSIN"/>
</dbReference>
<keyword evidence="6" id="KW-1185">Reference proteome</keyword>
<protein>
    <recommendedName>
        <fullName evidence="4">Peptidase A1 domain-containing protein</fullName>
    </recommendedName>
</protein>
<comment type="similarity">
    <text evidence="1">Belongs to the peptidase A1 family.</text>
</comment>
<comment type="caution">
    <text evidence="5">The sequence shown here is derived from an EMBL/GenBank/DDBJ whole genome shotgun (WGS) entry which is preliminary data.</text>
</comment>
<accession>A0ABR1XDP1</accession>
<feature type="domain" description="Peptidase A1" evidence="4">
    <location>
        <begin position="35"/>
        <end position="391"/>
    </location>
</feature>
<reference evidence="5 6" key="1">
    <citation type="submission" date="2023-01" db="EMBL/GenBank/DDBJ databases">
        <title>Analysis of 21 Apiospora genomes using comparative genomics revels a genus with tremendous synthesis potential of carbohydrate active enzymes and secondary metabolites.</title>
        <authorList>
            <person name="Sorensen T."/>
        </authorList>
    </citation>
    <scope>NUCLEOTIDE SEQUENCE [LARGE SCALE GENOMIC DNA]</scope>
    <source>
        <strain evidence="5 6">CBS 114990</strain>
    </source>
</reference>
<keyword evidence="3" id="KW-0732">Signal</keyword>
<dbReference type="PROSITE" id="PS51767">
    <property type="entry name" value="PEPTIDASE_A1"/>
    <property type="match status" value="1"/>
</dbReference>
<sequence length="402" mass="43299">MAPSTRYALVAAALAQAATAAGVIEMPITYRNSYAMVSVEAGTPAEEHFLRFDTGSASTWIVDKKCAQGACNNYSGFPRVGYNLDGSSTGEQISNSSSIGYLGGKIAGPGVRDAFRTGDATWNQTFLNADESSWAQLPGDGFLGLAFDTISVGATHTVPETLLSEGALAQPRFGLYLGTEFNDTNGQPGRGALTFGGSREDTYVDGEMTWLPVMKDVAAREYQLWRAPLLKFSGSHQGADGQPAGRSRSWEGQTKSTGVFDTGAGTISVPTWDAYLMYQSIGWDFEAIMTGQHIPLCSEFNSTWSVTFSFAGPDPDAPAGSPDKYRDIVLTGDQLARPGFAHREDACYPPFEHGNDDGFFLFGAPLLRLFYTVYDFGGSKPEEYKPQVGFGQLKKEFKPPGI</sequence>
<dbReference type="InterPro" id="IPR033121">
    <property type="entry name" value="PEPTIDASE_A1"/>
</dbReference>
<dbReference type="Pfam" id="PF00026">
    <property type="entry name" value="Asp"/>
    <property type="match status" value="1"/>
</dbReference>
<dbReference type="InterPro" id="IPR021109">
    <property type="entry name" value="Peptidase_aspartic_dom_sf"/>
</dbReference>
<dbReference type="PANTHER" id="PTHR47966:SF68">
    <property type="entry name" value="PEPTIDASE A1 DOMAIN-CONTAINING PROTEIN"/>
    <property type="match status" value="1"/>
</dbReference>
<dbReference type="Gene3D" id="2.40.70.10">
    <property type="entry name" value="Acid Proteases"/>
    <property type="match status" value="2"/>
</dbReference>
<evidence type="ECO:0000256" key="2">
    <source>
        <dbReference type="SAM" id="MobiDB-lite"/>
    </source>
</evidence>
<dbReference type="InterPro" id="IPR034164">
    <property type="entry name" value="Pepsin-like_dom"/>
</dbReference>
<gene>
    <name evidence="5" type="ORF">PG997_001479</name>
</gene>
<evidence type="ECO:0000313" key="6">
    <source>
        <dbReference type="Proteomes" id="UP001433268"/>
    </source>
</evidence>
<proteinExistence type="inferred from homology"/>
<dbReference type="SUPFAM" id="SSF50630">
    <property type="entry name" value="Acid proteases"/>
    <property type="match status" value="1"/>
</dbReference>
<feature type="signal peptide" evidence="3">
    <location>
        <begin position="1"/>
        <end position="20"/>
    </location>
</feature>
<name>A0ABR1XDP1_9PEZI</name>